<evidence type="ECO:0000256" key="1">
    <source>
        <dbReference type="SAM" id="Phobius"/>
    </source>
</evidence>
<proteinExistence type="predicted"/>
<organism evidence="2 3">
    <name type="scientific">Papaver nudicaule</name>
    <name type="common">Iceland poppy</name>
    <dbReference type="NCBI Taxonomy" id="74823"/>
    <lineage>
        <taxon>Eukaryota</taxon>
        <taxon>Viridiplantae</taxon>
        <taxon>Streptophyta</taxon>
        <taxon>Embryophyta</taxon>
        <taxon>Tracheophyta</taxon>
        <taxon>Spermatophyta</taxon>
        <taxon>Magnoliopsida</taxon>
        <taxon>Ranunculales</taxon>
        <taxon>Papaveraceae</taxon>
        <taxon>Papaveroideae</taxon>
        <taxon>Papaver</taxon>
    </lineage>
</organism>
<dbReference type="Proteomes" id="UP001177140">
    <property type="component" value="Unassembled WGS sequence"/>
</dbReference>
<sequence length="392" mass="44639">MSKIGIIGRSVIVIRPDESMRLIVTAFVGVLLGFLVGLSFSDSVSRFTSSPVKDAYSSISTEQLLHHAFKGSSTQVQTTSNNTSKIWASSNPRGAERLPPGIVVAESDLYARRLWGEPNEDLAMKPKYLVTFTVGLSQKSNIDAAIKKFSESFTIMLFHYDGQTSEWDDLEWSKRAIHVSVSKQTKWWYAKRFLHPDVVAPYDYIFIWDEDLGLENFDAEEYLMLVEKHGLEISQPGLYPDRGTTWHMTKRRTDLEVHKNTTERPGWCTDPNLPPCAAFVEIMAPVFSRDAWRCVWHMIQNDLVHGWGLDLALRKCVEPAEEKIGVVDAQWIDHQIVPSLGNQGLSENGKAPWEGVRERCIKEWSIFRDRFYNADKAYYKEMGIDPPNSTSV</sequence>
<protein>
    <submittedName>
        <fullName evidence="2">Uncharacterized protein</fullName>
    </submittedName>
</protein>
<gene>
    <name evidence="2" type="ORF">MKW94_023771</name>
</gene>
<dbReference type="EMBL" id="JAJJMA010257568">
    <property type="protein sequence ID" value="MCL7044387.1"/>
    <property type="molecule type" value="Genomic_DNA"/>
</dbReference>
<evidence type="ECO:0000313" key="2">
    <source>
        <dbReference type="EMBL" id="MCL7044387.1"/>
    </source>
</evidence>
<accession>A0AA41VN91</accession>
<dbReference type="Pfam" id="PF05212">
    <property type="entry name" value="DUF707"/>
    <property type="match status" value="1"/>
</dbReference>
<keyword evidence="1" id="KW-0812">Transmembrane</keyword>
<name>A0AA41VN91_PAPNU</name>
<keyword evidence="3" id="KW-1185">Reference proteome</keyword>
<dbReference type="PANTHER" id="PTHR31210">
    <property type="entry name" value="OS06G0731900 PROTEIN"/>
    <property type="match status" value="1"/>
</dbReference>
<feature type="transmembrane region" description="Helical" evidence="1">
    <location>
        <begin position="21"/>
        <end position="40"/>
    </location>
</feature>
<dbReference type="PANTHER" id="PTHR31210:SF68">
    <property type="entry name" value="OS06G0727800 PROTEIN"/>
    <property type="match status" value="1"/>
</dbReference>
<keyword evidence="1" id="KW-1133">Transmembrane helix</keyword>
<dbReference type="InterPro" id="IPR007877">
    <property type="entry name" value="DUF707"/>
</dbReference>
<dbReference type="AlphaFoldDB" id="A0AA41VN91"/>
<keyword evidence="1" id="KW-0472">Membrane</keyword>
<reference evidence="2" key="1">
    <citation type="submission" date="2022-03" db="EMBL/GenBank/DDBJ databases">
        <title>A functionally conserved STORR gene fusion in Papaver species that diverged 16.8 million years ago.</title>
        <authorList>
            <person name="Catania T."/>
        </authorList>
    </citation>
    <scope>NUCLEOTIDE SEQUENCE</scope>
    <source>
        <strain evidence="2">S-191538</strain>
    </source>
</reference>
<comment type="caution">
    <text evidence="2">The sequence shown here is derived from an EMBL/GenBank/DDBJ whole genome shotgun (WGS) entry which is preliminary data.</text>
</comment>
<evidence type="ECO:0000313" key="3">
    <source>
        <dbReference type="Proteomes" id="UP001177140"/>
    </source>
</evidence>